<dbReference type="Gene3D" id="3.40.390.10">
    <property type="entry name" value="Collagenase (Catalytic Domain)"/>
    <property type="match status" value="1"/>
</dbReference>
<dbReference type="InterPro" id="IPR024079">
    <property type="entry name" value="MetalloPept_cat_dom_sf"/>
</dbReference>
<dbReference type="PANTHER" id="PTHR10127">
    <property type="entry name" value="DISCOIDIN, CUB, EGF, LAMININ , AND ZINC METALLOPROTEASE DOMAIN CONTAINING"/>
    <property type="match status" value="1"/>
</dbReference>
<comment type="caution">
    <text evidence="4">The sequence shown here is derived from an EMBL/GenBank/DDBJ whole genome shotgun (WGS) entry which is preliminary data.</text>
</comment>
<feature type="binding site" evidence="1">
    <location>
        <position position="251"/>
    </location>
    <ligand>
        <name>Zn(2+)</name>
        <dbReference type="ChEBI" id="CHEBI:29105"/>
        <note>catalytic</note>
    </ligand>
</feature>
<dbReference type="SMART" id="SM00235">
    <property type="entry name" value="ZnMc"/>
    <property type="match status" value="1"/>
</dbReference>
<proteinExistence type="predicted"/>
<keyword evidence="5" id="KW-1185">Reference proteome</keyword>
<dbReference type="InterPro" id="IPR001506">
    <property type="entry name" value="Peptidase_M12A"/>
</dbReference>
<name>A0AA47MKU9_MERPO</name>
<feature type="domain" description="Peptidase M12A" evidence="3">
    <location>
        <begin position="158"/>
        <end position="346"/>
    </location>
</feature>
<dbReference type="PANTHER" id="PTHR10127:SF870">
    <property type="entry name" value="METALLOENDOPEPTIDASE"/>
    <property type="match status" value="1"/>
</dbReference>
<feature type="binding site" evidence="1">
    <location>
        <position position="257"/>
    </location>
    <ligand>
        <name>Zn(2+)</name>
        <dbReference type="ChEBI" id="CHEBI:29105"/>
        <note>catalytic</note>
    </ligand>
</feature>
<keyword evidence="1 2" id="KW-0378">Hydrolase</keyword>
<evidence type="ECO:0000256" key="1">
    <source>
        <dbReference type="PROSITE-ProRule" id="PRU01211"/>
    </source>
</evidence>
<dbReference type="PROSITE" id="PS51864">
    <property type="entry name" value="ASTACIN"/>
    <property type="match status" value="1"/>
</dbReference>
<comment type="cofactor">
    <cofactor evidence="1 2">
        <name>Zn(2+)</name>
        <dbReference type="ChEBI" id="CHEBI:29105"/>
    </cofactor>
    <text evidence="1 2">Binds 1 zinc ion per subunit.</text>
</comment>
<dbReference type="CDD" id="cd04280">
    <property type="entry name" value="ZnMc_astacin_like"/>
    <property type="match status" value="1"/>
</dbReference>
<dbReference type="PRINTS" id="PR00480">
    <property type="entry name" value="ASTACIN"/>
</dbReference>
<reference evidence="4" key="1">
    <citation type="journal article" date="2023" name="Front. Mar. Sci.">
        <title>A new Merluccius polli reference genome to investigate the effects of global change in West African waters.</title>
        <authorList>
            <person name="Mateo J.L."/>
            <person name="Blanco-Fernandez C."/>
            <person name="Garcia-Vazquez E."/>
            <person name="Machado-Schiaffino G."/>
        </authorList>
    </citation>
    <scope>NUCLEOTIDE SEQUENCE</scope>
    <source>
        <strain evidence="4">C29</strain>
        <tissue evidence="4">Fin</tissue>
    </source>
</reference>
<dbReference type="GO" id="GO:0008270">
    <property type="term" value="F:zinc ion binding"/>
    <property type="evidence" value="ECO:0007669"/>
    <property type="project" value="UniProtKB-UniRule"/>
</dbReference>
<keyword evidence="1 2" id="KW-0479">Metal-binding</keyword>
<evidence type="ECO:0000313" key="5">
    <source>
        <dbReference type="Proteomes" id="UP001174136"/>
    </source>
</evidence>
<evidence type="ECO:0000313" key="4">
    <source>
        <dbReference type="EMBL" id="KAK0141925.1"/>
    </source>
</evidence>
<keyword evidence="1 2" id="KW-0645">Protease</keyword>
<comment type="caution">
    <text evidence="1">Lacks conserved residue(s) required for the propagation of feature annotation.</text>
</comment>
<feature type="active site" evidence="1">
    <location>
        <position position="248"/>
    </location>
</feature>
<dbReference type="AlphaFoldDB" id="A0AA47MKU9"/>
<dbReference type="EMBL" id="JAOPHQ010003722">
    <property type="protein sequence ID" value="KAK0141925.1"/>
    <property type="molecule type" value="Genomic_DNA"/>
</dbReference>
<protein>
    <recommendedName>
        <fullName evidence="2">Metalloendopeptidase</fullName>
        <ecNumber evidence="2">3.4.24.-</ecNumber>
    </recommendedName>
</protein>
<accession>A0AA47MKU9</accession>
<dbReference type="Pfam" id="PF01400">
    <property type="entry name" value="Astacin"/>
    <property type="match status" value="1"/>
</dbReference>
<gene>
    <name evidence="4" type="primary">lce_0</name>
    <name evidence="4" type="ORF">N1851_020396</name>
</gene>
<feature type="binding site" evidence="1">
    <location>
        <position position="247"/>
    </location>
    <ligand>
        <name>Zn(2+)</name>
        <dbReference type="ChEBI" id="CHEBI:29105"/>
        <note>catalytic</note>
    </ligand>
</feature>
<keyword evidence="1 2" id="KW-0482">Metalloprotease</keyword>
<keyword evidence="1 2" id="KW-0862">Zinc</keyword>
<evidence type="ECO:0000256" key="2">
    <source>
        <dbReference type="RuleBase" id="RU361183"/>
    </source>
</evidence>
<dbReference type="InterPro" id="IPR006026">
    <property type="entry name" value="Peptidase_Metallo"/>
</dbReference>
<dbReference type="Proteomes" id="UP001174136">
    <property type="component" value="Unassembled WGS sequence"/>
</dbReference>
<dbReference type="GO" id="GO:0004222">
    <property type="term" value="F:metalloendopeptidase activity"/>
    <property type="evidence" value="ECO:0007669"/>
    <property type="project" value="UniProtKB-UniRule"/>
</dbReference>
<dbReference type="SUPFAM" id="SSF55486">
    <property type="entry name" value="Metalloproteases ('zincins'), catalytic domain"/>
    <property type="match status" value="1"/>
</dbReference>
<evidence type="ECO:0000259" key="3">
    <source>
        <dbReference type="PROSITE" id="PS51864"/>
    </source>
</evidence>
<dbReference type="GO" id="GO:0006508">
    <property type="term" value="P:proteolysis"/>
    <property type="evidence" value="ECO:0007669"/>
    <property type="project" value="UniProtKB-KW"/>
</dbReference>
<sequence>MWEEGWRSWHWAGRVHLGSAPLDFVFSGPTTEADPPAHLHVPLCLGAVCQTVARLSAVKAELSGNTRGASGLHFFSEALLPVLLSPGQRLAALLQTLSDIMEKKYWADNMWPYFSGHFGDLIADAINYSKNNPETLEEMIHSDEAIVEGDMIMSSDRNALEDVWSEVDGNISVPYEISLGVADRTLAIQKAMELISEHTCVSFHKRTTELDYLFFHPSRSCASFVGFHGGEQRLYVGPFCSVGNIVHELLHALGFHHEHTRDDRDQYISIAKNNIMEGLAHNFLIRKGKTFGLPYDTSSIMHYGRFFFSKNGLPTVIAKKKGAQMGQRSYLTPLDIKRVRVLYKCDERAKKEKVTPVLTPAGMEFLAKFNRLKELILHGPFGALANQTFHLLISSKSPGQ</sequence>
<dbReference type="InterPro" id="IPR034035">
    <property type="entry name" value="Astacin-like_dom"/>
</dbReference>
<organism evidence="4 5">
    <name type="scientific">Merluccius polli</name>
    <name type="common">Benguela hake</name>
    <name type="synonym">Merluccius cadenati</name>
    <dbReference type="NCBI Taxonomy" id="89951"/>
    <lineage>
        <taxon>Eukaryota</taxon>
        <taxon>Metazoa</taxon>
        <taxon>Chordata</taxon>
        <taxon>Craniata</taxon>
        <taxon>Vertebrata</taxon>
        <taxon>Euteleostomi</taxon>
        <taxon>Actinopterygii</taxon>
        <taxon>Neopterygii</taxon>
        <taxon>Teleostei</taxon>
        <taxon>Neoteleostei</taxon>
        <taxon>Acanthomorphata</taxon>
        <taxon>Zeiogadaria</taxon>
        <taxon>Gadariae</taxon>
        <taxon>Gadiformes</taxon>
        <taxon>Gadoidei</taxon>
        <taxon>Merlucciidae</taxon>
        <taxon>Merluccius</taxon>
    </lineage>
</organism>
<dbReference type="EC" id="3.4.24.-" evidence="2"/>